<organism evidence="8 9">
    <name type="scientific">Methanospirillum stamsii</name>
    <dbReference type="NCBI Taxonomy" id="1277351"/>
    <lineage>
        <taxon>Archaea</taxon>
        <taxon>Methanobacteriati</taxon>
        <taxon>Methanobacteriota</taxon>
        <taxon>Stenosarchaea group</taxon>
        <taxon>Methanomicrobia</taxon>
        <taxon>Methanomicrobiales</taxon>
        <taxon>Methanospirillaceae</taxon>
        <taxon>Methanospirillum</taxon>
    </lineage>
</organism>
<keyword evidence="9" id="KW-1185">Reference proteome</keyword>
<dbReference type="GO" id="GO:0022857">
    <property type="term" value="F:transmembrane transporter activity"/>
    <property type="evidence" value="ECO:0007669"/>
    <property type="project" value="InterPro"/>
</dbReference>
<dbReference type="InterPro" id="IPR036259">
    <property type="entry name" value="MFS_trans_sf"/>
</dbReference>
<evidence type="ECO:0000256" key="5">
    <source>
        <dbReference type="ARBA" id="ARBA00023136"/>
    </source>
</evidence>
<evidence type="ECO:0000313" key="8">
    <source>
        <dbReference type="EMBL" id="PWR70071.1"/>
    </source>
</evidence>
<sequence length="448" mass="48510">MLVMAGESMLTAALVEIEHEFSVPGIYESWVLPVVLLVGAVAAPFVGSAGDRYGHRKLLLLCLSIYLLGLVMGILAPDIWTLLISRGLQGAGIAAFPLAYAIIRNRMPEPAADVGIGVISAMYGAGTFIGVITGSFITESFSWRMTYLVLIPVAILLIILVSVFIRENESHKRGGSLDWAGFSSFLLFLFLALVLFSLPAEEKISLFAAGIGLSCILTFAVFLYAEKTAVHPLADLRLLQKRPVTILMIMGFLTILAFMMLLQMMPYVIRLPTGLSFSAEIVGLIIVPGTLCDMMAGPLTGRMIPRIGCRIPCVIGSLMLTGAGVMLFVSPLSVEGLTVAWMLFSFGMSVIATATLIGVMDHIREDRTAEATGIIQSMQTLGGMTGPVVTGLLLETSQVSMEHLGETWTVPTIDTYYLVFLSVIVISLFLLLISWFFMDKKKNSGEYV</sequence>
<dbReference type="PANTHER" id="PTHR42718:SF9">
    <property type="entry name" value="MAJOR FACILITATOR SUPERFAMILY MULTIDRUG TRANSPORTER MFSC"/>
    <property type="match status" value="1"/>
</dbReference>
<feature type="transmembrane region" description="Helical" evidence="6">
    <location>
        <begin position="339"/>
        <end position="359"/>
    </location>
</feature>
<feature type="transmembrane region" description="Helical" evidence="6">
    <location>
        <begin position="246"/>
        <end position="269"/>
    </location>
</feature>
<feature type="transmembrane region" description="Helical" evidence="6">
    <location>
        <begin position="58"/>
        <end position="77"/>
    </location>
</feature>
<feature type="transmembrane region" description="Helical" evidence="6">
    <location>
        <begin position="311"/>
        <end position="333"/>
    </location>
</feature>
<feature type="transmembrane region" description="Helical" evidence="6">
    <location>
        <begin position="143"/>
        <end position="165"/>
    </location>
</feature>
<dbReference type="GO" id="GO:0016020">
    <property type="term" value="C:membrane"/>
    <property type="evidence" value="ECO:0007669"/>
    <property type="project" value="UniProtKB-SubCell"/>
</dbReference>
<protein>
    <submittedName>
        <fullName evidence="8">MFS transporter</fullName>
    </submittedName>
</protein>
<evidence type="ECO:0000256" key="6">
    <source>
        <dbReference type="SAM" id="Phobius"/>
    </source>
</evidence>
<feature type="transmembrane region" description="Helical" evidence="6">
    <location>
        <begin position="83"/>
        <end position="103"/>
    </location>
</feature>
<dbReference type="Proteomes" id="UP000245934">
    <property type="component" value="Unassembled WGS sequence"/>
</dbReference>
<feature type="domain" description="Major facilitator superfamily (MFS) profile" evidence="7">
    <location>
        <begin position="1"/>
        <end position="442"/>
    </location>
</feature>
<feature type="transmembrane region" description="Helical" evidence="6">
    <location>
        <begin position="281"/>
        <end position="299"/>
    </location>
</feature>
<comment type="subcellular location">
    <subcellularLocation>
        <location evidence="1">Membrane</location>
        <topology evidence="1">Multi-pass membrane protein</topology>
    </subcellularLocation>
</comment>
<evidence type="ECO:0000259" key="7">
    <source>
        <dbReference type="PROSITE" id="PS50850"/>
    </source>
</evidence>
<dbReference type="Gene3D" id="1.20.1720.10">
    <property type="entry name" value="Multidrug resistance protein D"/>
    <property type="match status" value="1"/>
</dbReference>
<dbReference type="SUPFAM" id="SSF103473">
    <property type="entry name" value="MFS general substrate transporter"/>
    <property type="match status" value="1"/>
</dbReference>
<dbReference type="EMBL" id="QGMZ01000049">
    <property type="protein sequence ID" value="PWR70071.1"/>
    <property type="molecule type" value="Genomic_DNA"/>
</dbReference>
<reference evidence="8 9" key="1">
    <citation type="submission" date="2018-05" db="EMBL/GenBank/DDBJ databases">
        <title>Draft genome of Methanospirillum stamsii Pt1.</title>
        <authorList>
            <person name="Dueholm M.S."/>
            <person name="Nielsen P.H."/>
            <person name="Bakmann L.F."/>
            <person name="Otzen D.E."/>
        </authorList>
    </citation>
    <scope>NUCLEOTIDE SEQUENCE [LARGE SCALE GENOMIC DNA]</scope>
    <source>
        <strain evidence="8 9">Pt1</strain>
    </source>
</reference>
<gene>
    <name evidence="8" type="ORF">DLD82_16620</name>
</gene>
<keyword evidence="5 6" id="KW-0472">Membrane</keyword>
<evidence type="ECO:0000256" key="1">
    <source>
        <dbReference type="ARBA" id="ARBA00004141"/>
    </source>
</evidence>
<name>A0A2V2N3M2_9EURY</name>
<dbReference type="PROSITE" id="PS50850">
    <property type="entry name" value="MFS"/>
    <property type="match status" value="1"/>
</dbReference>
<feature type="transmembrane region" description="Helical" evidence="6">
    <location>
        <begin position="204"/>
        <end position="225"/>
    </location>
</feature>
<keyword evidence="2" id="KW-0813">Transport</keyword>
<feature type="transmembrane region" description="Helical" evidence="6">
    <location>
        <begin position="30"/>
        <end position="46"/>
    </location>
</feature>
<dbReference type="Pfam" id="PF07690">
    <property type="entry name" value="MFS_1"/>
    <property type="match status" value="1"/>
</dbReference>
<evidence type="ECO:0000256" key="4">
    <source>
        <dbReference type="ARBA" id="ARBA00022989"/>
    </source>
</evidence>
<accession>A0A2V2N3M2</accession>
<dbReference type="InterPro" id="IPR011701">
    <property type="entry name" value="MFS"/>
</dbReference>
<keyword evidence="3 6" id="KW-0812">Transmembrane</keyword>
<dbReference type="PANTHER" id="PTHR42718">
    <property type="entry name" value="MAJOR FACILITATOR SUPERFAMILY MULTIDRUG TRANSPORTER MFSC"/>
    <property type="match status" value="1"/>
</dbReference>
<feature type="transmembrane region" description="Helical" evidence="6">
    <location>
        <begin position="177"/>
        <end position="198"/>
    </location>
</feature>
<feature type="transmembrane region" description="Helical" evidence="6">
    <location>
        <begin position="416"/>
        <end position="438"/>
    </location>
</feature>
<evidence type="ECO:0000313" key="9">
    <source>
        <dbReference type="Proteomes" id="UP000245934"/>
    </source>
</evidence>
<feature type="transmembrane region" description="Helical" evidence="6">
    <location>
        <begin position="115"/>
        <end position="137"/>
    </location>
</feature>
<comment type="caution">
    <text evidence="8">The sequence shown here is derived from an EMBL/GenBank/DDBJ whole genome shotgun (WGS) entry which is preliminary data.</text>
</comment>
<proteinExistence type="predicted"/>
<evidence type="ECO:0000256" key="3">
    <source>
        <dbReference type="ARBA" id="ARBA00022692"/>
    </source>
</evidence>
<dbReference type="Gene3D" id="1.20.1250.20">
    <property type="entry name" value="MFS general substrate transporter like domains"/>
    <property type="match status" value="1"/>
</dbReference>
<dbReference type="AlphaFoldDB" id="A0A2V2N3M2"/>
<evidence type="ECO:0000256" key="2">
    <source>
        <dbReference type="ARBA" id="ARBA00022448"/>
    </source>
</evidence>
<keyword evidence="4 6" id="KW-1133">Transmembrane helix</keyword>
<dbReference type="InterPro" id="IPR020846">
    <property type="entry name" value="MFS_dom"/>
</dbReference>